<proteinExistence type="predicted"/>
<comment type="caution">
    <text evidence="3">The sequence shown here is derived from an EMBL/GenBank/DDBJ whole genome shotgun (WGS) entry which is preliminary data.</text>
</comment>
<gene>
    <name evidence="3" type="ORF">B0A48_03200</name>
</gene>
<dbReference type="InParanoid" id="A0A1V8TJB0"/>
<name>A0A1V8TJB0_9PEZI</name>
<evidence type="ECO:0000256" key="2">
    <source>
        <dbReference type="SAM" id="Phobius"/>
    </source>
</evidence>
<evidence type="ECO:0000313" key="3">
    <source>
        <dbReference type="EMBL" id="OQO11473.1"/>
    </source>
</evidence>
<dbReference type="AlphaFoldDB" id="A0A1V8TJB0"/>
<dbReference type="EMBL" id="NAJO01000006">
    <property type="protein sequence ID" value="OQO11473.1"/>
    <property type="molecule type" value="Genomic_DNA"/>
</dbReference>
<dbReference type="Proteomes" id="UP000192596">
    <property type="component" value="Unassembled WGS sequence"/>
</dbReference>
<feature type="transmembrane region" description="Helical" evidence="2">
    <location>
        <begin position="28"/>
        <end position="50"/>
    </location>
</feature>
<feature type="region of interest" description="Disordered" evidence="1">
    <location>
        <begin position="110"/>
        <end position="131"/>
    </location>
</feature>
<evidence type="ECO:0000313" key="4">
    <source>
        <dbReference type="Proteomes" id="UP000192596"/>
    </source>
</evidence>
<sequence>MPHLSHDLTQTHSTRDYNDSGSIEWRPWYTYMSIALAGAVLSLIIHAIIYTRRRRARDALSGQPRVWRSGDKIGQKRGPGFEPAYRVDDLGGLQSGHVKTEGVVVEQPARAYSPAPPGYDESVRDAGRNGGVKMTPARANYLIRQEELAAERGWAR</sequence>
<keyword evidence="2" id="KW-0812">Transmembrane</keyword>
<reference evidence="4" key="1">
    <citation type="submission" date="2017-03" db="EMBL/GenBank/DDBJ databases">
        <title>Genomes of endolithic fungi from Antarctica.</title>
        <authorList>
            <person name="Coleine C."/>
            <person name="Masonjones S."/>
            <person name="Stajich J.E."/>
        </authorList>
    </citation>
    <scope>NUCLEOTIDE SEQUENCE [LARGE SCALE GENOMIC DNA]</scope>
    <source>
        <strain evidence="4">CCFEE 5527</strain>
    </source>
</reference>
<keyword evidence="2" id="KW-0472">Membrane</keyword>
<keyword evidence="4" id="KW-1185">Reference proteome</keyword>
<accession>A0A1V8TJB0</accession>
<keyword evidence="2" id="KW-1133">Transmembrane helix</keyword>
<protein>
    <submittedName>
        <fullName evidence="3">Uncharacterized protein</fullName>
    </submittedName>
</protein>
<organism evidence="3 4">
    <name type="scientific">Cryoendolithus antarcticus</name>
    <dbReference type="NCBI Taxonomy" id="1507870"/>
    <lineage>
        <taxon>Eukaryota</taxon>
        <taxon>Fungi</taxon>
        <taxon>Dikarya</taxon>
        <taxon>Ascomycota</taxon>
        <taxon>Pezizomycotina</taxon>
        <taxon>Dothideomycetes</taxon>
        <taxon>Dothideomycetidae</taxon>
        <taxon>Cladosporiales</taxon>
        <taxon>Cladosporiaceae</taxon>
        <taxon>Cryoendolithus</taxon>
    </lineage>
</organism>
<evidence type="ECO:0000256" key="1">
    <source>
        <dbReference type="SAM" id="MobiDB-lite"/>
    </source>
</evidence>